<protein>
    <submittedName>
        <fullName evidence="2">Uncharacterized protein</fullName>
    </submittedName>
</protein>
<keyword evidence="1" id="KW-0472">Membrane</keyword>
<dbReference type="Proteomes" id="UP000467322">
    <property type="component" value="Unassembled WGS sequence"/>
</dbReference>
<gene>
    <name evidence="2" type="ORF">GQE99_13290</name>
</gene>
<dbReference type="InterPro" id="IPR020308">
    <property type="entry name" value="Uncharacterised_Ynq1"/>
</dbReference>
<keyword evidence="3" id="KW-1185">Reference proteome</keyword>
<comment type="caution">
    <text evidence="2">The sequence shown here is derived from an EMBL/GenBank/DDBJ whole genome shotgun (WGS) entry which is preliminary data.</text>
</comment>
<keyword evidence="1" id="KW-0812">Transmembrane</keyword>
<reference evidence="2 3" key="1">
    <citation type="submission" date="2019-12" db="EMBL/GenBank/DDBJ databases">
        <title>Maritimibacter sp. nov. sp. isolated from sea sand.</title>
        <authorList>
            <person name="Kim J."/>
            <person name="Jeong S.E."/>
            <person name="Jung H.S."/>
            <person name="Jeon C.O."/>
        </authorList>
    </citation>
    <scope>NUCLEOTIDE SEQUENCE [LARGE SCALE GENOMIC DNA]</scope>
    <source>
        <strain evidence="2 3">DP07</strain>
    </source>
</reference>
<sequence>MSAEQDRLARARQGRLAAIVIAVSGLGFIGLTWLGEELGWPNRILGLIGLAAMAGFAFGLIVAIRLWLGGRNSEG</sequence>
<accession>A0A845M0Y0</accession>
<evidence type="ECO:0000313" key="2">
    <source>
        <dbReference type="EMBL" id="MZR13990.1"/>
    </source>
</evidence>
<feature type="transmembrane region" description="Helical" evidence="1">
    <location>
        <begin position="47"/>
        <end position="68"/>
    </location>
</feature>
<dbReference type="RefSeq" id="WP_161352116.1">
    <property type="nucleotide sequence ID" value="NZ_WTUX01000017.1"/>
</dbReference>
<evidence type="ECO:0000313" key="3">
    <source>
        <dbReference type="Proteomes" id="UP000467322"/>
    </source>
</evidence>
<name>A0A845M0Y0_9RHOB</name>
<dbReference type="Pfam" id="PF17272">
    <property type="entry name" value="DUF5337"/>
    <property type="match status" value="1"/>
</dbReference>
<proteinExistence type="predicted"/>
<organism evidence="2 3">
    <name type="scientific">Maritimibacter harenae</name>
    <dbReference type="NCBI Taxonomy" id="2606218"/>
    <lineage>
        <taxon>Bacteria</taxon>
        <taxon>Pseudomonadati</taxon>
        <taxon>Pseudomonadota</taxon>
        <taxon>Alphaproteobacteria</taxon>
        <taxon>Rhodobacterales</taxon>
        <taxon>Roseobacteraceae</taxon>
        <taxon>Maritimibacter</taxon>
    </lineage>
</organism>
<dbReference type="AlphaFoldDB" id="A0A845M0Y0"/>
<evidence type="ECO:0000256" key="1">
    <source>
        <dbReference type="SAM" id="Phobius"/>
    </source>
</evidence>
<feature type="transmembrane region" description="Helical" evidence="1">
    <location>
        <begin position="16"/>
        <end position="35"/>
    </location>
</feature>
<dbReference type="EMBL" id="WTUX01000017">
    <property type="protein sequence ID" value="MZR13990.1"/>
    <property type="molecule type" value="Genomic_DNA"/>
</dbReference>
<keyword evidence="1" id="KW-1133">Transmembrane helix</keyword>